<evidence type="ECO:0000256" key="5">
    <source>
        <dbReference type="SAM" id="MobiDB-lite"/>
    </source>
</evidence>
<dbReference type="GO" id="GO:0004674">
    <property type="term" value="F:protein serine/threonine kinase activity"/>
    <property type="evidence" value="ECO:0007669"/>
    <property type="project" value="TreeGrafter"/>
</dbReference>
<gene>
    <name evidence="8" type="primary">105315932</name>
</gene>
<dbReference type="eggNOG" id="KOG0192">
    <property type="taxonomic scope" value="Eukaryota"/>
</dbReference>
<feature type="region of interest" description="Disordered" evidence="5">
    <location>
        <begin position="303"/>
        <end position="332"/>
    </location>
</feature>
<feature type="domain" description="Protein kinase" evidence="6">
    <location>
        <begin position="14"/>
        <end position="296"/>
    </location>
</feature>
<dbReference type="Pfam" id="PF01661">
    <property type="entry name" value="Macro"/>
    <property type="match status" value="1"/>
</dbReference>
<dbReference type="Gene3D" id="1.10.510.10">
    <property type="entry name" value="Transferase(Phosphotransferase) domain 1"/>
    <property type="match status" value="1"/>
</dbReference>
<organism evidence="8">
    <name type="scientific">Amphimedon queenslandica</name>
    <name type="common">Sponge</name>
    <dbReference type="NCBI Taxonomy" id="400682"/>
    <lineage>
        <taxon>Eukaryota</taxon>
        <taxon>Metazoa</taxon>
        <taxon>Porifera</taxon>
        <taxon>Demospongiae</taxon>
        <taxon>Heteroscleromorpha</taxon>
        <taxon>Haplosclerida</taxon>
        <taxon>Niphatidae</taxon>
        <taxon>Amphimedon</taxon>
    </lineage>
</organism>
<keyword evidence="4" id="KW-0175">Coiled coil</keyword>
<dbReference type="PROSITE" id="PS51154">
    <property type="entry name" value="MACRO"/>
    <property type="match status" value="1"/>
</dbReference>
<evidence type="ECO:0000313" key="9">
    <source>
        <dbReference type="Proteomes" id="UP000007879"/>
    </source>
</evidence>
<protein>
    <recommendedName>
        <fullName evidence="10">Protein kinase domain-containing protein</fullName>
    </recommendedName>
</protein>
<dbReference type="STRING" id="400682.A0A1X7VQ48"/>
<dbReference type="CDD" id="cd02907">
    <property type="entry name" value="Macro_Af1521_BAL-like"/>
    <property type="match status" value="1"/>
</dbReference>
<accession>A0A1X7VQ48</accession>
<dbReference type="InParanoid" id="A0A1X7VQ48"/>
<dbReference type="KEGG" id="aqu:105315932"/>
<dbReference type="InterPro" id="IPR002589">
    <property type="entry name" value="Macro_dom"/>
</dbReference>
<dbReference type="EnsemblMetazoa" id="XM_011410710.2">
    <property type="protein sequence ID" value="XP_011409012.1"/>
    <property type="gene ID" value="LOC105315932"/>
</dbReference>
<dbReference type="InterPro" id="IPR008266">
    <property type="entry name" value="Tyr_kinase_AS"/>
</dbReference>
<sequence length="776" mass="86131">MAVNRHFNFKSVEIYFKESLGSGAYGSVYRAKCDHLVCAAKVLHPMFFASSDPAVKDTIAKFKSECELLSSLQHPNIVQFLGEFTNSAGETALVMELMDESLTSFIDGYHPQDNPVPMHLMIDFSHDISLALYYLHNNGIIHRDLSSNNVLLLGRIRAKITDLGVSKLHDAAGQHMTQCPGAPVYMPPEALSQGTNYSEKLDVFSFGVLLIQMASCRFPCPSPAEVQLEDPTSPTGFVRMPVKETERRSQDLATFNESHILRPLMLHCIEDVPHNRPFTSEICEHLEKLKMVSEYIESKLSETRLESQASTGSPLDVPPVSNQTPAATGDSIIPPDVELLRKEITTHEERLREKDAILQEKEKELELATLTAKEIEAYKEKASELESQLKEREAELEAERFKFAQIELELKAVQDKEASSRRMTFLDDPGNEGKVIRGLDPNIVALLSKNELGELRAVMYNTPEPGDITVIANTDALPSRIRSVLTNYQKLANSSNLCVDFLAIPSCFPGDELEKKLEVYNSNYNTCHFSVIQDLNALQVMALQPAILKQAKENWERELKHTIYMSGCRKLLLKKTDITKEPVTVLVNAANRRLGHSAGLARALNAASGGKMQSICDEYIRQNGILDECGIARTRSAGELKCQWVLHAVSPDGAKYSPPALQDKMRGLVTSCLKEADKIGAFSIAIPPLGTGHHHVDKKLAANAIIAAVLDYDYLGDNSLREVIICAIDDRTFSDFAEIFAERRASLEYQLSDTVGILSETPVEMPVAPASTCRNQ</sequence>
<reference evidence="8" key="2">
    <citation type="submission" date="2017-05" db="UniProtKB">
        <authorList>
            <consortium name="EnsemblMetazoa"/>
        </authorList>
    </citation>
    <scope>IDENTIFICATION</scope>
</reference>
<feature type="binding site" evidence="3">
    <location>
        <position position="41"/>
    </location>
    <ligand>
        <name>ATP</name>
        <dbReference type="ChEBI" id="CHEBI:30616"/>
    </ligand>
</feature>
<dbReference type="InterPro" id="IPR043472">
    <property type="entry name" value="Macro_dom-like"/>
</dbReference>
<evidence type="ECO:0000259" key="6">
    <source>
        <dbReference type="PROSITE" id="PS50011"/>
    </source>
</evidence>
<dbReference type="PANTHER" id="PTHR44329:SF298">
    <property type="entry name" value="MIXED LINEAGE KINASE DOMAIN-LIKE PROTEIN"/>
    <property type="match status" value="1"/>
</dbReference>
<dbReference type="GO" id="GO:0005524">
    <property type="term" value="F:ATP binding"/>
    <property type="evidence" value="ECO:0007669"/>
    <property type="project" value="UniProtKB-UniRule"/>
</dbReference>
<dbReference type="Pfam" id="PF00069">
    <property type="entry name" value="Pkinase"/>
    <property type="match status" value="1"/>
</dbReference>
<evidence type="ECO:0000259" key="7">
    <source>
        <dbReference type="PROSITE" id="PS51154"/>
    </source>
</evidence>
<dbReference type="PROSITE" id="PS50011">
    <property type="entry name" value="PROTEIN_KINASE_DOM"/>
    <property type="match status" value="1"/>
</dbReference>
<dbReference type="PROSITE" id="PS00109">
    <property type="entry name" value="PROTEIN_KINASE_TYR"/>
    <property type="match status" value="1"/>
</dbReference>
<dbReference type="InterPro" id="IPR000719">
    <property type="entry name" value="Prot_kinase_dom"/>
</dbReference>
<dbReference type="OrthoDB" id="6133115at2759"/>
<dbReference type="InterPro" id="IPR017441">
    <property type="entry name" value="Protein_kinase_ATP_BS"/>
</dbReference>
<keyword evidence="1 3" id="KW-0547">Nucleotide-binding</keyword>
<keyword evidence="2 3" id="KW-0067">ATP-binding</keyword>
<evidence type="ECO:0000256" key="4">
    <source>
        <dbReference type="SAM" id="Coils"/>
    </source>
</evidence>
<dbReference type="Gene3D" id="3.40.220.10">
    <property type="entry name" value="Leucine Aminopeptidase, subunit E, domain 1"/>
    <property type="match status" value="1"/>
</dbReference>
<feature type="coiled-coil region" evidence="4">
    <location>
        <begin position="344"/>
        <end position="402"/>
    </location>
</feature>
<dbReference type="PROSITE" id="PS00107">
    <property type="entry name" value="PROTEIN_KINASE_ATP"/>
    <property type="match status" value="1"/>
</dbReference>
<name>A0A1X7VQ48_AMPQE</name>
<dbReference type="InterPro" id="IPR011009">
    <property type="entry name" value="Kinase-like_dom_sf"/>
</dbReference>
<dbReference type="Proteomes" id="UP000007879">
    <property type="component" value="Unassembled WGS sequence"/>
</dbReference>
<dbReference type="PANTHER" id="PTHR44329">
    <property type="entry name" value="SERINE/THREONINE-PROTEIN KINASE TNNI3K-RELATED"/>
    <property type="match status" value="1"/>
</dbReference>
<evidence type="ECO:0000256" key="1">
    <source>
        <dbReference type="ARBA" id="ARBA00022741"/>
    </source>
</evidence>
<dbReference type="SUPFAM" id="SSF52949">
    <property type="entry name" value="Macro domain-like"/>
    <property type="match status" value="1"/>
</dbReference>
<dbReference type="AlphaFoldDB" id="A0A1X7VQ48"/>
<feature type="domain" description="Macro" evidence="7">
    <location>
        <begin position="558"/>
        <end position="744"/>
    </location>
</feature>
<reference evidence="9" key="1">
    <citation type="journal article" date="2010" name="Nature">
        <title>The Amphimedon queenslandica genome and the evolution of animal complexity.</title>
        <authorList>
            <person name="Srivastava M."/>
            <person name="Simakov O."/>
            <person name="Chapman J."/>
            <person name="Fahey B."/>
            <person name="Gauthier M.E."/>
            <person name="Mitros T."/>
            <person name="Richards G.S."/>
            <person name="Conaco C."/>
            <person name="Dacre M."/>
            <person name="Hellsten U."/>
            <person name="Larroux C."/>
            <person name="Putnam N.H."/>
            <person name="Stanke M."/>
            <person name="Adamska M."/>
            <person name="Darling A."/>
            <person name="Degnan S.M."/>
            <person name="Oakley T.H."/>
            <person name="Plachetzki D.C."/>
            <person name="Zhai Y."/>
            <person name="Adamski M."/>
            <person name="Calcino A."/>
            <person name="Cummins S.F."/>
            <person name="Goodstein D.M."/>
            <person name="Harris C."/>
            <person name="Jackson D.J."/>
            <person name="Leys S.P."/>
            <person name="Shu S."/>
            <person name="Woodcroft B.J."/>
            <person name="Vervoort M."/>
            <person name="Kosik K.S."/>
            <person name="Manning G."/>
            <person name="Degnan B.M."/>
            <person name="Rokhsar D.S."/>
        </authorList>
    </citation>
    <scope>NUCLEOTIDE SEQUENCE [LARGE SCALE GENOMIC DNA]</scope>
</reference>
<dbReference type="SMART" id="SM00506">
    <property type="entry name" value="A1pp"/>
    <property type="match status" value="1"/>
</dbReference>
<keyword evidence="9" id="KW-1185">Reference proteome</keyword>
<dbReference type="SUPFAM" id="SSF56112">
    <property type="entry name" value="Protein kinase-like (PK-like)"/>
    <property type="match status" value="1"/>
</dbReference>
<evidence type="ECO:0000256" key="2">
    <source>
        <dbReference type="ARBA" id="ARBA00022840"/>
    </source>
</evidence>
<dbReference type="EnsemblMetazoa" id="Aqu2.1.41965_001">
    <property type="protein sequence ID" value="Aqu2.1.41965_001"/>
    <property type="gene ID" value="Aqu2.1.41965"/>
</dbReference>
<evidence type="ECO:0000256" key="3">
    <source>
        <dbReference type="PROSITE-ProRule" id="PRU10141"/>
    </source>
</evidence>
<evidence type="ECO:0008006" key="10">
    <source>
        <dbReference type="Google" id="ProtNLM"/>
    </source>
</evidence>
<proteinExistence type="predicted"/>
<evidence type="ECO:0000313" key="8">
    <source>
        <dbReference type="EnsemblMetazoa" id="Aqu2.1.41965_001"/>
    </source>
</evidence>
<dbReference type="InterPro" id="IPR051681">
    <property type="entry name" value="Ser/Thr_Kinases-Pseudokinases"/>
</dbReference>